<protein>
    <recommendedName>
        <fullName evidence="4">UDP-3-O-acyl-N-acetylglucosamine deacetylase</fullName>
        <ecNumber evidence="4">3.5.1.108</ecNumber>
    </recommendedName>
</protein>
<evidence type="ECO:0000256" key="11">
    <source>
        <dbReference type="ARBA" id="ARBA00024535"/>
    </source>
</evidence>
<gene>
    <name evidence="13" type="primary">lpxC</name>
    <name evidence="13" type="ORF">Poly59_46250</name>
</gene>
<dbReference type="UniPathway" id="UPA00359">
    <property type="reaction ID" value="UER00478"/>
</dbReference>
<dbReference type="EC" id="3.5.1.108" evidence="4"/>
<feature type="region of interest" description="Disordered" evidence="12">
    <location>
        <begin position="292"/>
        <end position="322"/>
    </location>
</feature>
<feature type="compositionally biased region" description="Polar residues" evidence="12">
    <location>
        <begin position="292"/>
        <end position="316"/>
    </location>
</feature>
<evidence type="ECO:0000256" key="5">
    <source>
        <dbReference type="ARBA" id="ARBA00022516"/>
    </source>
</evidence>
<comment type="catalytic activity">
    <reaction evidence="11">
        <text>a UDP-3-O-[(3R)-3-hydroxyacyl]-N-acetyl-alpha-D-glucosamine + H2O = a UDP-3-O-[(3R)-3-hydroxyacyl]-alpha-D-glucosamine + acetate</text>
        <dbReference type="Rhea" id="RHEA:67816"/>
        <dbReference type="ChEBI" id="CHEBI:15377"/>
        <dbReference type="ChEBI" id="CHEBI:30089"/>
        <dbReference type="ChEBI" id="CHEBI:137740"/>
        <dbReference type="ChEBI" id="CHEBI:173225"/>
        <dbReference type="EC" id="3.5.1.108"/>
    </reaction>
</comment>
<dbReference type="Gene3D" id="3.30.230.20">
    <property type="entry name" value="lpxc deacetylase, domain 1"/>
    <property type="match status" value="1"/>
</dbReference>
<keyword evidence="9" id="KW-0862">Zinc</keyword>
<evidence type="ECO:0000256" key="2">
    <source>
        <dbReference type="ARBA" id="ARBA00002923"/>
    </source>
</evidence>
<dbReference type="OrthoDB" id="9772788at2"/>
<keyword evidence="7" id="KW-0479">Metal-binding</keyword>
<keyword evidence="6" id="KW-0441">Lipid A biosynthesis</keyword>
<dbReference type="GO" id="GO:0046872">
    <property type="term" value="F:metal ion binding"/>
    <property type="evidence" value="ECO:0007669"/>
    <property type="project" value="UniProtKB-KW"/>
</dbReference>
<dbReference type="InterPro" id="IPR004463">
    <property type="entry name" value="UDP-acyl_GlcNac_deAcase"/>
</dbReference>
<dbReference type="RefSeq" id="WP_146536249.1">
    <property type="nucleotide sequence ID" value="NZ_SJPX01000005.1"/>
</dbReference>
<comment type="pathway">
    <text evidence="3">Glycolipid biosynthesis; lipid IV(A) biosynthesis; lipid IV(A) from (3R)-3-hydroxytetradecanoyl-[acyl-carrier-protein] and UDP-N-acetyl-alpha-D-glucosamine: step 2/6.</text>
</comment>
<dbReference type="InterPro" id="IPR011334">
    <property type="entry name" value="UDP-acyl_GlcNac_deAcase_C"/>
</dbReference>
<evidence type="ECO:0000256" key="6">
    <source>
        <dbReference type="ARBA" id="ARBA00022556"/>
    </source>
</evidence>
<dbReference type="GO" id="GO:0103117">
    <property type="term" value="F:UDP-3-O-acyl-N-acetylglucosamine deacetylase activity"/>
    <property type="evidence" value="ECO:0007669"/>
    <property type="project" value="UniProtKB-EC"/>
</dbReference>
<evidence type="ECO:0000256" key="10">
    <source>
        <dbReference type="ARBA" id="ARBA00023098"/>
    </source>
</evidence>
<dbReference type="Gene3D" id="3.30.1700.10">
    <property type="entry name" value="lpxc deacetylase, domain 2"/>
    <property type="match status" value="1"/>
</dbReference>
<keyword evidence="10" id="KW-0443">Lipid metabolism</keyword>
<dbReference type="Proteomes" id="UP000317977">
    <property type="component" value="Unassembled WGS sequence"/>
</dbReference>
<dbReference type="AlphaFoldDB" id="A0A5C6EDJ3"/>
<comment type="caution">
    <text evidence="13">The sequence shown here is derived from an EMBL/GenBank/DDBJ whole genome shotgun (WGS) entry which is preliminary data.</text>
</comment>
<evidence type="ECO:0000256" key="9">
    <source>
        <dbReference type="ARBA" id="ARBA00022833"/>
    </source>
</evidence>
<dbReference type="PANTHER" id="PTHR33694:SF1">
    <property type="entry name" value="UDP-3-O-ACYL-N-ACETYLGLUCOSAMINE DEACETYLASE 1, MITOCHONDRIAL-RELATED"/>
    <property type="match status" value="1"/>
</dbReference>
<evidence type="ECO:0000313" key="14">
    <source>
        <dbReference type="Proteomes" id="UP000317977"/>
    </source>
</evidence>
<comment type="cofactor">
    <cofactor evidence="1">
        <name>Zn(2+)</name>
        <dbReference type="ChEBI" id="CHEBI:29105"/>
    </cofactor>
</comment>
<evidence type="ECO:0000256" key="7">
    <source>
        <dbReference type="ARBA" id="ARBA00022723"/>
    </source>
</evidence>
<dbReference type="EMBL" id="SJPX01000005">
    <property type="protein sequence ID" value="TWU47783.1"/>
    <property type="molecule type" value="Genomic_DNA"/>
</dbReference>
<evidence type="ECO:0000256" key="8">
    <source>
        <dbReference type="ARBA" id="ARBA00022801"/>
    </source>
</evidence>
<organism evidence="13 14">
    <name type="scientific">Rubripirellula reticaptiva</name>
    <dbReference type="NCBI Taxonomy" id="2528013"/>
    <lineage>
        <taxon>Bacteria</taxon>
        <taxon>Pseudomonadati</taxon>
        <taxon>Planctomycetota</taxon>
        <taxon>Planctomycetia</taxon>
        <taxon>Pirellulales</taxon>
        <taxon>Pirellulaceae</taxon>
        <taxon>Rubripirellula</taxon>
    </lineage>
</organism>
<keyword evidence="8 13" id="KW-0378">Hydrolase</keyword>
<evidence type="ECO:0000256" key="12">
    <source>
        <dbReference type="SAM" id="MobiDB-lite"/>
    </source>
</evidence>
<dbReference type="Pfam" id="PF03331">
    <property type="entry name" value="LpxC"/>
    <property type="match status" value="1"/>
</dbReference>
<dbReference type="InterPro" id="IPR015870">
    <property type="entry name" value="UDP-acyl_N-AcGlcN_deAcase_N"/>
</dbReference>
<sequence length="322" mass="35103">MHRPRNEHTTAVTCEIHGRGYWSGKAVIVTVHPAPMGTGICMIRTDLASAPRCVASVHHREDANLRTNLVCGEARFQMVEHLIAALAALEIDNAFVEINAEELPALDGSSLAFVEALSHAGLVIQAQPRRQLIIRDRYRVGSAGGWLEAMPAKNGESYFEYQLSFDDETPIAPQAFSVELTPDRFIREIASARTFVTSAQAEQIRASGMASHVTNQDLVVVGPAGPIDNAFRYTNECARHKTLDLIGDLALSGLELIGRFTSFRGGHNLNGRMAMQLAKLASCESVSQSRATNQSGQITDAFSTNDRNNPYNPNTIESREAA</sequence>
<dbReference type="GO" id="GO:0016020">
    <property type="term" value="C:membrane"/>
    <property type="evidence" value="ECO:0007669"/>
    <property type="project" value="GOC"/>
</dbReference>
<keyword evidence="14" id="KW-1185">Reference proteome</keyword>
<accession>A0A5C6EDJ3</accession>
<keyword evidence="5" id="KW-0444">Lipid biosynthesis</keyword>
<dbReference type="GO" id="GO:0009245">
    <property type="term" value="P:lipid A biosynthetic process"/>
    <property type="evidence" value="ECO:0007669"/>
    <property type="project" value="UniProtKB-KW"/>
</dbReference>
<name>A0A5C6EDJ3_9BACT</name>
<dbReference type="SUPFAM" id="SSF54211">
    <property type="entry name" value="Ribosomal protein S5 domain 2-like"/>
    <property type="match status" value="2"/>
</dbReference>
<evidence type="ECO:0000256" key="4">
    <source>
        <dbReference type="ARBA" id="ARBA00012745"/>
    </source>
</evidence>
<dbReference type="InterPro" id="IPR020568">
    <property type="entry name" value="Ribosomal_Su5_D2-typ_SF"/>
</dbReference>
<comment type="function">
    <text evidence="2">Catalyzes the hydrolysis of UDP-3-O-myristoyl-N-acetylglucosamine to form UDP-3-O-myristoylglucosamine and acetate, the committed step in lipid A biosynthesis.</text>
</comment>
<proteinExistence type="predicted"/>
<evidence type="ECO:0000256" key="3">
    <source>
        <dbReference type="ARBA" id="ARBA00005002"/>
    </source>
</evidence>
<evidence type="ECO:0000256" key="1">
    <source>
        <dbReference type="ARBA" id="ARBA00001947"/>
    </source>
</evidence>
<dbReference type="PANTHER" id="PTHR33694">
    <property type="entry name" value="UDP-3-O-ACYL-N-ACETYLGLUCOSAMINE DEACETYLASE 1, MITOCHONDRIAL-RELATED"/>
    <property type="match status" value="1"/>
</dbReference>
<evidence type="ECO:0000313" key="13">
    <source>
        <dbReference type="EMBL" id="TWU47783.1"/>
    </source>
</evidence>
<reference evidence="13 14" key="1">
    <citation type="submission" date="2019-02" db="EMBL/GenBank/DDBJ databases">
        <title>Deep-cultivation of Planctomycetes and their phenomic and genomic characterization uncovers novel biology.</title>
        <authorList>
            <person name="Wiegand S."/>
            <person name="Jogler M."/>
            <person name="Boedeker C."/>
            <person name="Pinto D."/>
            <person name="Vollmers J."/>
            <person name="Rivas-Marin E."/>
            <person name="Kohn T."/>
            <person name="Peeters S.H."/>
            <person name="Heuer A."/>
            <person name="Rast P."/>
            <person name="Oberbeckmann S."/>
            <person name="Bunk B."/>
            <person name="Jeske O."/>
            <person name="Meyerdierks A."/>
            <person name="Storesund J.E."/>
            <person name="Kallscheuer N."/>
            <person name="Luecker S."/>
            <person name="Lage O.M."/>
            <person name="Pohl T."/>
            <person name="Merkel B.J."/>
            <person name="Hornburger P."/>
            <person name="Mueller R.-W."/>
            <person name="Bruemmer F."/>
            <person name="Labrenz M."/>
            <person name="Spormann A.M."/>
            <person name="Op Den Camp H."/>
            <person name="Overmann J."/>
            <person name="Amann R."/>
            <person name="Jetten M.S.M."/>
            <person name="Mascher T."/>
            <person name="Medema M.H."/>
            <person name="Devos D.P."/>
            <person name="Kaster A.-K."/>
            <person name="Ovreas L."/>
            <person name="Rohde M."/>
            <person name="Galperin M.Y."/>
            <person name="Jogler C."/>
        </authorList>
    </citation>
    <scope>NUCLEOTIDE SEQUENCE [LARGE SCALE GENOMIC DNA]</scope>
    <source>
        <strain evidence="13 14">Poly59</strain>
    </source>
</reference>